<feature type="region of interest" description="Disordered" evidence="1">
    <location>
        <begin position="82"/>
        <end position="132"/>
    </location>
</feature>
<keyword evidence="3" id="KW-1185">Reference proteome</keyword>
<feature type="region of interest" description="Disordered" evidence="1">
    <location>
        <begin position="295"/>
        <end position="375"/>
    </location>
</feature>
<feature type="region of interest" description="Disordered" evidence="1">
    <location>
        <begin position="175"/>
        <end position="212"/>
    </location>
</feature>
<feature type="compositionally biased region" description="Low complexity" evidence="1">
    <location>
        <begin position="299"/>
        <end position="314"/>
    </location>
</feature>
<name>A0A383W7H9_TETOB</name>
<feature type="compositionally biased region" description="Polar residues" evidence="1">
    <location>
        <begin position="339"/>
        <end position="351"/>
    </location>
</feature>
<accession>A0A383W7H9</accession>
<feature type="compositionally biased region" description="Polar residues" evidence="1">
    <location>
        <begin position="315"/>
        <end position="331"/>
    </location>
</feature>
<proteinExistence type="predicted"/>
<gene>
    <name evidence="2" type="ORF">BQ4739_LOCUS13078</name>
</gene>
<organism evidence="2 3">
    <name type="scientific">Tetradesmus obliquus</name>
    <name type="common">Green alga</name>
    <name type="synonym">Acutodesmus obliquus</name>
    <dbReference type="NCBI Taxonomy" id="3088"/>
    <lineage>
        <taxon>Eukaryota</taxon>
        <taxon>Viridiplantae</taxon>
        <taxon>Chlorophyta</taxon>
        <taxon>core chlorophytes</taxon>
        <taxon>Chlorophyceae</taxon>
        <taxon>CS clade</taxon>
        <taxon>Sphaeropleales</taxon>
        <taxon>Scenedesmaceae</taxon>
        <taxon>Tetradesmus</taxon>
    </lineage>
</organism>
<sequence>MMIEQDSEDQAVQRRRPFNVSSKRFSTPAACVNVCPGPGVYTGDAATAWQYGSLGRKGFGAMCSSSKRLAVRLQYTGPGPAAYTPQDLGSKHSAAARLAAQASHSPGSPAAAAHSSSTASSSAPPPGAYDASVTRHGEAVAWSARPGAAAAFKASARQPVQQRAPPLQLPALQQQLLQQQQQHQAAPAPCTHPDQHRQRRQHSKAAAAVPTSSRVGLTSAQLAHRISAAVLGGRSTSAPPRSSRCTFDAAARAAAEVPAVGSYDVVSVGAISSSLQRRLAENRCSPMFAQPLLPSSWPQRLGRQQQGQQPVPLQHSPQRQHIGSVAGQQRGCQHHSHDTPSSGAQPAPSDQRSSRAPGVGAPFRSGSPGHPAGVLPRADAALVGAPGPAFYRPGLLPVKTSHRRATSPEAAAAFLAAV</sequence>
<dbReference type="EMBL" id="FNXT01001178">
    <property type="protein sequence ID" value="SZX72944.1"/>
    <property type="molecule type" value="Genomic_DNA"/>
</dbReference>
<feature type="compositionally biased region" description="Low complexity" evidence="1">
    <location>
        <begin position="175"/>
        <end position="189"/>
    </location>
</feature>
<protein>
    <submittedName>
        <fullName evidence="2">Uncharacterized protein</fullName>
    </submittedName>
</protein>
<feature type="compositionally biased region" description="Low complexity" evidence="1">
    <location>
        <begin position="91"/>
        <end position="132"/>
    </location>
</feature>
<dbReference type="Proteomes" id="UP000256970">
    <property type="component" value="Unassembled WGS sequence"/>
</dbReference>
<evidence type="ECO:0000313" key="2">
    <source>
        <dbReference type="EMBL" id="SZX72944.1"/>
    </source>
</evidence>
<dbReference type="AlphaFoldDB" id="A0A383W7H9"/>
<reference evidence="2 3" key="1">
    <citation type="submission" date="2016-10" db="EMBL/GenBank/DDBJ databases">
        <authorList>
            <person name="Cai Z."/>
        </authorList>
    </citation>
    <scope>NUCLEOTIDE SEQUENCE [LARGE SCALE GENOMIC DNA]</scope>
</reference>
<evidence type="ECO:0000256" key="1">
    <source>
        <dbReference type="SAM" id="MobiDB-lite"/>
    </source>
</evidence>
<evidence type="ECO:0000313" key="3">
    <source>
        <dbReference type="Proteomes" id="UP000256970"/>
    </source>
</evidence>